<dbReference type="EMBL" id="QBKA01000002">
    <property type="protein sequence ID" value="RDC58896.1"/>
    <property type="molecule type" value="Genomic_DNA"/>
</dbReference>
<evidence type="ECO:0008006" key="5">
    <source>
        <dbReference type="Google" id="ProtNLM"/>
    </source>
</evidence>
<dbReference type="OrthoDB" id="7206991at2"/>
<evidence type="ECO:0000313" key="2">
    <source>
        <dbReference type="EMBL" id="RDC58896.1"/>
    </source>
</evidence>
<dbReference type="EMBL" id="QBKA01000002">
    <property type="protein sequence ID" value="RDC61406.1"/>
    <property type="molecule type" value="Genomic_DNA"/>
</dbReference>
<sequence length="89" mass="9661">MTKTKEKKLNSSKANAKRKTKASIVEGLLAREDGASLDAIGKSTGWQTHSSRAFLTGLRKKGCELVRYKDGQGASIYKLTSRNVDEGTS</sequence>
<dbReference type="Pfam" id="PF11994">
    <property type="entry name" value="DUF3489"/>
    <property type="match status" value="1"/>
</dbReference>
<evidence type="ECO:0000256" key="1">
    <source>
        <dbReference type="SAM" id="MobiDB-lite"/>
    </source>
</evidence>
<evidence type="ECO:0000313" key="4">
    <source>
        <dbReference type="Proteomes" id="UP000253727"/>
    </source>
</evidence>
<name>A0A369Q6X7_9SPHN</name>
<dbReference type="InterPro" id="IPR021880">
    <property type="entry name" value="DUF3489"/>
</dbReference>
<evidence type="ECO:0000313" key="3">
    <source>
        <dbReference type="EMBL" id="RDC61406.1"/>
    </source>
</evidence>
<feature type="region of interest" description="Disordered" evidence="1">
    <location>
        <begin position="1"/>
        <end position="20"/>
    </location>
</feature>
<protein>
    <recommendedName>
        <fullName evidence="5">DUF3489 domain-containing protein</fullName>
    </recommendedName>
</protein>
<dbReference type="AlphaFoldDB" id="A0A369Q6X7"/>
<comment type="caution">
    <text evidence="2">The sequence shown here is derived from an EMBL/GenBank/DDBJ whole genome shotgun (WGS) entry which is preliminary data.</text>
</comment>
<organism evidence="2 4">
    <name type="scientific">Alteripontixanthobacter maritimus</name>
    <dbReference type="NCBI Taxonomy" id="2161824"/>
    <lineage>
        <taxon>Bacteria</taxon>
        <taxon>Pseudomonadati</taxon>
        <taxon>Pseudomonadota</taxon>
        <taxon>Alphaproteobacteria</taxon>
        <taxon>Sphingomonadales</taxon>
        <taxon>Erythrobacteraceae</taxon>
        <taxon>Alteripontixanthobacter</taxon>
    </lineage>
</organism>
<proteinExistence type="predicted"/>
<dbReference type="Proteomes" id="UP000253727">
    <property type="component" value="Unassembled WGS sequence"/>
</dbReference>
<accession>A0A369Q6X7</accession>
<dbReference type="RefSeq" id="WP_115365348.1">
    <property type="nucleotide sequence ID" value="NZ_QBKA01000002.1"/>
</dbReference>
<gene>
    <name evidence="2" type="ORF">HME9302_00072</name>
    <name evidence="3" type="ORF">HME9302_02628</name>
</gene>
<reference evidence="2 4" key="1">
    <citation type="submission" date="2018-04" db="EMBL/GenBank/DDBJ databases">
        <title>Altererythrobacter sp. HME9302 genome sequencing and assembly.</title>
        <authorList>
            <person name="Kang H."/>
            <person name="Kim H."/>
            <person name="Joh K."/>
        </authorList>
    </citation>
    <scope>NUCLEOTIDE SEQUENCE [LARGE SCALE GENOMIC DNA]</scope>
    <source>
        <strain evidence="2 4">HME9302</strain>
    </source>
</reference>
<keyword evidence="4" id="KW-1185">Reference proteome</keyword>